<keyword evidence="6" id="KW-0067">ATP-binding</keyword>
<keyword evidence="4 10" id="KW-0812">Transmembrane</keyword>
<dbReference type="InterPro" id="IPR026082">
    <property type="entry name" value="ABCA"/>
</dbReference>
<dbReference type="PROSITE" id="PS50893">
    <property type="entry name" value="ABC_TRANSPORTER_2"/>
    <property type="match status" value="2"/>
</dbReference>
<feature type="transmembrane region" description="Helical" evidence="10">
    <location>
        <begin position="1632"/>
        <end position="1651"/>
    </location>
</feature>
<accession>A0A814VLY7</accession>
<dbReference type="Pfam" id="PF00005">
    <property type="entry name" value="ABC_tran"/>
    <property type="match status" value="2"/>
</dbReference>
<feature type="transmembrane region" description="Helical" evidence="10">
    <location>
        <begin position="1007"/>
        <end position="1026"/>
    </location>
</feature>
<evidence type="ECO:0000256" key="1">
    <source>
        <dbReference type="ARBA" id="ARBA00004141"/>
    </source>
</evidence>
<feature type="domain" description="ABC transporter" evidence="11">
    <location>
        <begin position="1911"/>
        <end position="2142"/>
    </location>
</feature>
<keyword evidence="8 10" id="KW-0472">Membrane</keyword>
<dbReference type="Gene3D" id="1.25.40.10">
    <property type="entry name" value="Tetratricopeptide repeat domain"/>
    <property type="match status" value="1"/>
</dbReference>
<proteinExistence type="inferred from homology"/>
<feature type="transmembrane region" description="Helical" evidence="10">
    <location>
        <begin position="1840"/>
        <end position="1861"/>
    </location>
</feature>
<feature type="transmembrane region" description="Helical" evidence="10">
    <location>
        <begin position="938"/>
        <end position="961"/>
    </location>
</feature>
<evidence type="ECO:0000256" key="3">
    <source>
        <dbReference type="ARBA" id="ARBA00022448"/>
    </source>
</evidence>
<dbReference type="Proteomes" id="UP000663860">
    <property type="component" value="Unassembled WGS sequence"/>
</dbReference>
<evidence type="ECO:0000256" key="2">
    <source>
        <dbReference type="ARBA" id="ARBA00008869"/>
    </source>
</evidence>
<comment type="similarity">
    <text evidence="2">Belongs to the ABC transporter superfamily. ABCA family.</text>
</comment>
<dbReference type="Gene3D" id="3.40.50.300">
    <property type="entry name" value="P-loop containing nucleotide triphosphate hydrolases"/>
    <property type="match status" value="2"/>
</dbReference>
<feature type="transmembrane region" description="Helical" evidence="10">
    <location>
        <begin position="1722"/>
        <end position="1743"/>
    </location>
</feature>
<feature type="transmembrane region" description="Helical" evidence="10">
    <location>
        <begin position="826"/>
        <end position="851"/>
    </location>
</feature>
<dbReference type="GO" id="GO:0005319">
    <property type="term" value="F:lipid transporter activity"/>
    <property type="evidence" value="ECO:0007669"/>
    <property type="project" value="TreeGrafter"/>
</dbReference>
<dbReference type="FunFam" id="3.40.50.300:FF:000335">
    <property type="entry name" value="ATP binding cassette subfamily A member 5"/>
    <property type="match status" value="1"/>
</dbReference>
<comment type="subcellular location">
    <subcellularLocation>
        <location evidence="1">Membrane</location>
        <topology evidence="1">Multi-pass membrane protein</topology>
    </subcellularLocation>
</comment>
<evidence type="ECO:0000256" key="7">
    <source>
        <dbReference type="ARBA" id="ARBA00022989"/>
    </source>
</evidence>
<evidence type="ECO:0000256" key="8">
    <source>
        <dbReference type="ARBA" id="ARBA00023136"/>
    </source>
</evidence>
<evidence type="ECO:0000256" key="6">
    <source>
        <dbReference type="ARBA" id="ARBA00022840"/>
    </source>
</evidence>
<name>A0A814VLY7_9BILA</name>
<feature type="domain" description="ABC transporter" evidence="11">
    <location>
        <begin position="1083"/>
        <end position="1317"/>
    </location>
</feature>
<dbReference type="PANTHER" id="PTHR19229">
    <property type="entry name" value="ATP-BINDING CASSETTE TRANSPORTER SUBFAMILY A ABCA"/>
    <property type="match status" value="1"/>
</dbReference>
<keyword evidence="9" id="KW-0802">TPR repeat</keyword>
<keyword evidence="5" id="KW-0547">Nucleotide-binding</keyword>
<dbReference type="PROSITE" id="PS50005">
    <property type="entry name" value="TPR"/>
    <property type="match status" value="1"/>
</dbReference>
<dbReference type="PROSITE" id="PS51996">
    <property type="entry name" value="TR_MART"/>
    <property type="match status" value="1"/>
</dbReference>
<feature type="transmembrane region" description="Helical" evidence="10">
    <location>
        <begin position="907"/>
        <end position="932"/>
    </location>
</feature>
<evidence type="ECO:0000313" key="12">
    <source>
        <dbReference type="EMBL" id="CAF1188965.1"/>
    </source>
</evidence>
<dbReference type="SUPFAM" id="SSF56399">
    <property type="entry name" value="ADP-ribosylation"/>
    <property type="match status" value="1"/>
</dbReference>
<evidence type="ECO:0000256" key="5">
    <source>
        <dbReference type="ARBA" id="ARBA00022741"/>
    </source>
</evidence>
<evidence type="ECO:0000259" key="11">
    <source>
        <dbReference type="PROSITE" id="PS50893"/>
    </source>
</evidence>
<feature type="transmembrane region" description="Helical" evidence="10">
    <location>
        <begin position="1785"/>
        <end position="1808"/>
    </location>
</feature>
<dbReference type="SMART" id="SM00382">
    <property type="entry name" value="AAA"/>
    <property type="match status" value="2"/>
</dbReference>
<dbReference type="SMART" id="SM00028">
    <property type="entry name" value="TPR"/>
    <property type="match status" value="2"/>
</dbReference>
<dbReference type="SUPFAM" id="SSF52540">
    <property type="entry name" value="P-loop containing nucleoside triphosphate hydrolases"/>
    <property type="match status" value="2"/>
</dbReference>
<dbReference type="EMBL" id="CAJNOE010000388">
    <property type="protein sequence ID" value="CAF1188965.1"/>
    <property type="molecule type" value="Genomic_DNA"/>
</dbReference>
<gene>
    <name evidence="12" type="ORF">IZO911_LOCUS27922</name>
</gene>
<feature type="transmembrane region" description="Helical" evidence="10">
    <location>
        <begin position="1750"/>
        <end position="1770"/>
    </location>
</feature>
<dbReference type="InterPro" id="IPR003593">
    <property type="entry name" value="AAA+_ATPase"/>
</dbReference>
<dbReference type="CDD" id="cd03263">
    <property type="entry name" value="ABC_subfamily_A"/>
    <property type="match status" value="2"/>
</dbReference>
<dbReference type="GO" id="GO:0016887">
    <property type="term" value="F:ATP hydrolysis activity"/>
    <property type="evidence" value="ECO:0007669"/>
    <property type="project" value="InterPro"/>
</dbReference>
<dbReference type="GO" id="GO:0016020">
    <property type="term" value="C:membrane"/>
    <property type="evidence" value="ECO:0007669"/>
    <property type="project" value="UniProtKB-SubCell"/>
</dbReference>
<feature type="transmembrane region" description="Helical" evidence="10">
    <location>
        <begin position="871"/>
        <end position="895"/>
    </location>
</feature>
<dbReference type="SUPFAM" id="SSF48452">
    <property type="entry name" value="TPR-like"/>
    <property type="match status" value="1"/>
</dbReference>
<reference evidence="12" key="1">
    <citation type="submission" date="2021-02" db="EMBL/GenBank/DDBJ databases">
        <authorList>
            <person name="Nowell W R."/>
        </authorList>
    </citation>
    <scope>NUCLEOTIDE SEQUENCE</scope>
</reference>
<evidence type="ECO:0000256" key="10">
    <source>
        <dbReference type="SAM" id="Phobius"/>
    </source>
</evidence>
<feature type="transmembrane region" description="Helical" evidence="10">
    <location>
        <begin position="968"/>
        <end position="987"/>
    </location>
</feature>
<dbReference type="InterPro" id="IPR013525">
    <property type="entry name" value="ABC2_TM"/>
</dbReference>
<feature type="repeat" description="TPR" evidence="9">
    <location>
        <begin position="406"/>
        <end position="439"/>
    </location>
</feature>
<keyword evidence="3" id="KW-0813">Transport</keyword>
<dbReference type="FunFam" id="3.40.50.300:FF:002275">
    <property type="entry name" value="ATP-binding cassette, subfamily A (ABC1), member 16"/>
    <property type="match status" value="1"/>
</dbReference>
<dbReference type="InterPro" id="IPR019734">
    <property type="entry name" value="TPR_rpt"/>
</dbReference>
<dbReference type="InterPro" id="IPR003439">
    <property type="entry name" value="ABC_transporter-like_ATP-bd"/>
</dbReference>
<comment type="caution">
    <text evidence="12">The sequence shown here is derived from an EMBL/GenBank/DDBJ whole genome shotgun (WGS) entry which is preliminary data.</text>
</comment>
<evidence type="ECO:0000313" key="13">
    <source>
        <dbReference type="Proteomes" id="UP000663860"/>
    </source>
</evidence>
<organism evidence="12 13">
    <name type="scientific">Adineta steineri</name>
    <dbReference type="NCBI Taxonomy" id="433720"/>
    <lineage>
        <taxon>Eukaryota</taxon>
        <taxon>Metazoa</taxon>
        <taxon>Spiralia</taxon>
        <taxon>Gnathifera</taxon>
        <taxon>Rotifera</taxon>
        <taxon>Eurotatoria</taxon>
        <taxon>Bdelloidea</taxon>
        <taxon>Adinetida</taxon>
        <taxon>Adinetidae</taxon>
        <taxon>Adineta</taxon>
    </lineage>
</organism>
<dbReference type="GO" id="GO:0140359">
    <property type="term" value="F:ABC-type transporter activity"/>
    <property type="evidence" value="ECO:0007669"/>
    <property type="project" value="InterPro"/>
</dbReference>
<dbReference type="InterPro" id="IPR027417">
    <property type="entry name" value="P-loop_NTPase"/>
</dbReference>
<evidence type="ECO:0000256" key="4">
    <source>
        <dbReference type="ARBA" id="ARBA00022692"/>
    </source>
</evidence>
<protein>
    <recommendedName>
        <fullName evidence="11">ABC transporter domain-containing protein</fullName>
    </recommendedName>
</protein>
<dbReference type="GO" id="GO:0005524">
    <property type="term" value="F:ATP binding"/>
    <property type="evidence" value="ECO:0007669"/>
    <property type="project" value="UniProtKB-KW"/>
</dbReference>
<sequence>MATALLPNDNFYTNTDDKSLEIFSLIWLDANEDVEDTRDTEVKLRPIINHIKKFQDVKQCQQYIEQRSKNDRLILIVSGRLGLEIVPYIHQLRQVISIYVCCKDKKNNEQWTYKFTKVKSVVVNLDELVSQITTDHKIQKKVEEPFSIYTFTTSVGAGKSTTEVNGEFVFSQILVDCLLQLKSTDTDKNELMSCCQNEYDGNHTELNNLREFEEDYSPDKVLWWYTKETFFYKTLNAALRTQNIHMIFLFRAFIYDIYHQLQYDQAKDPLQVYRSQLMSVDELDSLKNIIGQFISVNSFFSTSDKRSTALFLLGDLTTQIDLERVLFEIDADPNIVTTKPFAKISKHSYFPDESEVLFTTGSIFRLNNIICNDDQIWIIKMTLCNDDEHDLKQVLMHMKQQIENEGTNLRTLGKLLSKMGKLDLAEKYFNRFLKELPSNDPLLGSLYEDLGELASQRGDYNMSVQWHQKSLAIKNKNQLTVNPTNEIINSSIDLLEAPIDEEHTMDSSLQLGLYDPINTNEYLMSKPRKQHQHLTKTEYSPIGSSRKLNLLLQRSLRYSYRQRCCRCCPTILCELLFPLILIGLLALTRHNAEALSKVVNDPLLVSRSSYDNECPQDRDITITTSLSTDSIKNCFKFPQSYKQHEPGSSYSGTDLGLTNFVFHPIINDTNVLVERAKIRLKNMNCENIKVWNQNIDDKDVSHLLQNEIENVVIIDFNSTSNLKNGHNLDYNIMVRMPSIIPKTDPVDLSFLSFLHPSFIPDRSNTFNSYSSYYEDTKLPEFSDVKMFIDSLLIGYQTNRNIEFELQRKPIICTPYRRDFLFESGRVLVGISVLFIDFVYFIPYLILLISLIREKNAKVKEILKVLGIEPTLNNFAQAVRTLIILFFLTILLCIIFKLKLKSDAYFNTVNFGILFIGYFIYGLQLISFCIMNAQLFDKTIRAILGTFFIYGLSGIIYSYTIVWPTAIKYILIFVSPYIAGYSIFHQAISHDLAYKDVALFQTIYRHVPMYFVTLFIMIVSCVFYWILSWYLEKVFVGEYGIPFDCNFLFKRDYWRSEKVSHTIEALADHAVPLKRTHSNSTPNVHVDHLVKKFGLDKIAVNDVSFDLYENQITSLLGPNGSGKTTIFNCLLGIYKQTCGMITIESKDGMDFDTRTNMELLRKSMGYCPQHDILFDLLTVKEQIEFYAIARGFGKNKQQITSEILRLVNLEESQDLYCSALSRGMKRRLSLACAFVGDTKIILLDEPSSGLDPSNRRLLWDWLRSMKEGKTLLLTTHFMEESDALSDRIMIIANGVIKADGTSAKLKEQYGSGYKLIISKQSSCRTNTIENELRIYLPELKIEIDIPDGDVVFRTNQQPNNLFIQALRHLESMKINNQIKNYGVQNSTMDDVFLNIIRDAEVKNDSNSTSLDPDTIEKQCLHVFHHQCCLSGLRYYLSQLHGLLVKTVLVRYRRWGLTLIILLLPISYNLLSYLTSENQNDTGLFKMNFNSLNPQTILYHTDPSMNKYFLASINGAKLEQGPENIYKMNKNIWQKRMNRLYTYTDIYLGFNIPAPYGDKYKIETLSSNLISGYEVISLASNTFYKHALKDSSASIQTTLVYKNTGNFINEPFISQPSNLSGTPSCSKTISLRSLFLELFIFYILFFYTTVFLISERKDSFLSLLNISGLHPASYWLFTYLFDIIISIIWFCFLLAIYCIFDVAFNGLPEMKSSSEFLSLWDLRIQLYSLSILIALPTLPFAYLLTKLFKDDILGGITICFILIILHFISLILPVDILLIKSTSVQKLLYWLFNIIFPTINSRVITTYILARKSESCKLTNAETIIAGDLDLSITRSIGDDTIGWNIVILVLHIIIFLFLLIIIDSGLLQFSFSCFYKPNFDENTLDDDVLTERRRVLRMQTHTFEDEENVDHLTVKNLVKYYSRRKILAVDHLTFGARRGEAFGLLGYNGAGKTTTFRTIVGDIMSTEGIAYIDEQNVRRRIRSTRQLGYCPQQDCSMDFLTVQDSLYLLARVRGVKTSRLKSIVETMSSLFLLDPFFNNYVHQLSGGTKRRLHTAIALIGPPLVVILDEPTTGVDPNARRQMQEIFLNAVKAKLTIILTSHSMDECERVCNRLGIIVRGQFACLGTIQHLKSKFSRGYTIEIKVRTTPDDKNAMVIQNVQRFLLSQRQYQIEVKEITHSTGLFQCGQRTPAELFQLLEENKQQLQIETYKISQTTLEQIFLSFGKQIQTSTDE</sequence>
<dbReference type="Pfam" id="PF12698">
    <property type="entry name" value="ABC2_membrane_3"/>
    <property type="match status" value="1"/>
</dbReference>
<dbReference type="Gene3D" id="3.90.176.10">
    <property type="entry name" value="Toxin ADP-ribosyltransferase, Chain A, domain 1"/>
    <property type="match status" value="1"/>
</dbReference>
<evidence type="ECO:0000256" key="9">
    <source>
        <dbReference type="PROSITE-ProRule" id="PRU00339"/>
    </source>
</evidence>
<dbReference type="PANTHER" id="PTHR19229:SF250">
    <property type="entry name" value="ABC TRANSPORTER DOMAIN-CONTAINING PROTEIN-RELATED"/>
    <property type="match status" value="1"/>
</dbReference>
<feature type="transmembrane region" description="Helical" evidence="10">
    <location>
        <begin position="1672"/>
        <end position="1702"/>
    </location>
</feature>
<keyword evidence="7 10" id="KW-1133">Transmembrane helix</keyword>
<dbReference type="InterPro" id="IPR011990">
    <property type="entry name" value="TPR-like_helical_dom_sf"/>
</dbReference>